<keyword evidence="3 5" id="KW-0804">Transcription</keyword>
<keyword evidence="4 5" id="KW-0539">Nucleus</keyword>
<evidence type="ECO:0000313" key="9">
    <source>
        <dbReference type="Proteomes" id="UP001603857"/>
    </source>
</evidence>
<dbReference type="SMART" id="SM00353">
    <property type="entry name" value="HLH"/>
    <property type="match status" value="1"/>
</dbReference>
<feature type="compositionally biased region" description="Basic and acidic residues" evidence="6">
    <location>
        <begin position="20"/>
        <end position="30"/>
    </location>
</feature>
<dbReference type="InterPro" id="IPR025610">
    <property type="entry name" value="MYC/MYB_N"/>
</dbReference>
<keyword evidence="2 5" id="KW-0805">Transcription regulation</keyword>
<name>A0ABD1MFQ6_9FABA</name>
<sequence length="258" mass="29612">MKNQVASSKRRRLKATTSNYREEPRGDRRGQMKSPQMPSSTSLSKSFALGSVFWLNNKHKLQFYNCDRTHEAHAHDIQTCIPTQNNVIEMGFYDSIKQKWAIVQHVKSLFQNPNENQNQTNKNLADFEIQQTKKHNKNLASYLESEHSDSDCPTPTEPTKKRGRKLVAGPINHVVEERQRREKLNHRFYALRAVVSNVSRMDKASLLSDAVAYFNELKAKVDYLERENSSSSRKVKTEMNNQSTATTSTVVDQSGHDV</sequence>
<comment type="subcellular location">
    <subcellularLocation>
        <location evidence="1 5">Nucleus</location>
    </subcellularLocation>
</comment>
<evidence type="ECO:0000256" key="1">
    <source>
        <dbReference type="ARBA" id="ARBA00004123"/>
    </source>
</evidence>
<evidence type="ECO:0000313" key="8">
    <source>
        <dbReference type="EMBL" id="KAL2333905.1"/>
    </source>
</evidence>
<evidence type="ECO:0000256" key="4">
    <source>
        <dbReference type="ARBA" id="ARBA00023242"/>
    </source>
</evidence>
<dbReference type="PANTHER" id="PTHR11514">
    <property type="entry name" value="MYC"/>
    <property type="match status" value="1"/>
</dbReference>
<dbReference type="PANTHER" id="PTHR11514:SF40">
    <property type="entry name" value="TRANSCRIPTION FACTOR BHLH14"/>
    <property type="match status" value="1"/>
</dbReference>
<evidence type="ECO:0000259" key="7">
    <source>
        <dbReference type="PROSITE" id="PS50888"/>
    </source>
</evidence>
<keyword evidence="9" id="KW-1185">Reference proteome</keyword>
<dbReference type="Pfam" id="PF14215">
    <property type="entry name" value="bHLH-MYC_N"/>
    <property type="match status" value="1"/>
</dbReference>
<feature type="region of interest" description="Disordered" evidence="6">
    <location>
        <begin position="141"/>
        <end position="164"/>
    </location>
</feature>
<dbReference type="AlphaFoldDB" id="A0ABD1MFQ6"/>
<evidence type="ECO:0000256" key="5">
    <source>
        <dbReference type="RuleBase" id="RU369104"/>
    </source>
</evidence>
<dbReference type="Pfam" id="PF00010">
    <property type="entry name" value="HLH"/>
    <property type="match status" value="1"/>
</dbReference>
<dbReference type="InterPro" id="IPR011598">
    <property type="entry name" value="bHLH_dom"/>
</dbReference>
<feature type="compositionally biased region" description="Polar residues" evidence="6">
    <location>
        <begin position="238"/>
        <end position="252"/>
    </location>
</feature>
<evidence type="ECO:0000256" key="3">
    <source>
        <dbReference type="ARBA" id="ARBA00023163"/>
    </source>
</evidence>
<feature type="domain" description="BHLH" evidence="7">
    <location>
        <begin position="168"/>
        <end position="217"/>
    </location>
</feature>
<protein>
    <recommendedName>
        <fullName evidence="5">Transcription factor</fullName>
        <shortName evidence="5">bHLH transcription factor</shortName>
    </recommendedName>
    <alternativeName>
        <fullName evidence="5">Basic helix-loop-helix protein</fullName>
    </alternativeName>
</protein>
<proteinExistence type="predicted"/>
<gene>
    <name evidence="8" type="ORF">Fmac_015118</name>
</gene>
<accession>A0ABD1MFQ6</accession>
<dbReference type="InterPro" id="IPR036638">
    <property type="entry name" value="HLH_DNA-bd_sf"/>
</dbReference>
<evidence type="ECO:0000256" key="6">
    <source>
        <dbReference type="SAM" id="MobiDB-lite"/>
    </source>
</evidence>
<evidence type="ECO:0000256" key="2">
    <source>
        <dbReference type="ARBA" id="ARBA00023015"/>
    </source>
</evidence>
<dbReference type="InterPro" id="IPR045084">
    <property type="entry name" value="AIB/MYC-like"/>
</dbReference>
<dbReference type="PROSITE" id="PS50888">
    <property type="entry name" value="BHLH"/>
    <property type="match status" value="1"/>
</dbReference>
<dbReference type="Proteomes" id="UP001603857">
    <property type="component" value="Unassembled WGS sequence"/>
</dbReference>
<dbReference type="GO" id="GO:0005634">
    <property type="term" value="C:nucleus"/>
    <property type="evidence" value="ECO:0007669"/>
    <property type="project" value="UniProtKB-SubCell"/>
</dbReference>
<dbReference type="SUPFAM" id="SSF47459">
    <property type="entry name" value="HLH, helix-loop-helix DNA-binding domain"/>
    <property type="match status" value="1"/>
</dbReference>
<feature type="compositionally biased region" description="Polar residues" evidence="6">
    <location>
        <begin position="33"/>
        <end position="43"/>
    </location>
</feature>
<dbReference type="EMBL" id="JBGMDY010000005">
    <property type="protein sequence ID" value="KAL2333905.1"/>
    <property type="molecule type" value="Genomic_DNA"/>
</dbReference>
<dbReference type="GO" id="GO:0006355">
    <property type="term" value="P:regulation of DNA-templated transcription"/>
    <property type="evidence" value="ECO:0007669"/>
    <property type="project" value="UniProtKB-ARBA"/>
</dbReference>
<dbReference type="Gene3D" id="4.10.280.10">
    <property type="entry name" value="Helix-loop-helix DNA-binding domain"/>
    <property type="match status" value="1"/>
</dbReference>
<feature type="region of interest" description="Disordered" evidence="6">
    <location>
        <begin position="1"/>
        <end position="43"/>
    </location>
</feature>
<reference evidence="8 9" key="1">
    <citation type="submission" date="2024-08" db="EMBL/GenBank/DDBJ databases">
        <title>Insights into the chromosomal genome structure of Flemingia macrophylla.</title>
        <authorList>
            <person name="Ding Y."/>
            <person name="Zhao Y."/>
            <person name="Bi W."/>
            <person name="Wu M."/>
            <person name="Zhao G."/>
            <person name="Gong Y."/>
            <person name="Li W."/>
            <person name="Zhang P."/>
        </authorList>
    </citation>
    <scope>NUCLEOTIDE SEQUENCE [LARGE SCALE GENOMIC DNA]</scope>
    <source>
        <strain evidence="8">DYQJB</strain>
        <tissue evidence="8">Leaf</tissue>
    </source>
</reference>
<organism evidence="8 9">
    <name type="scientific">Flemingia macrophylla</name>
    <dbReference type="NCBI Taxonomy" id="520843"/>
    <lineage>
        <taxon>Eukaryota</taxon>
        <taxon>Viridiplantae</taxon>
        <taxon>Streptophyta</taxon>
        <taxon>Embryophyta</taxon>
        <taxon>Tracheophyta</taxon>
        <taxon>Spermatophyta</taxon>
        <taxon>Magnoliopsida</taxon>
        <taxon>eudicotyledons</taxon>
        <taxon>Gunneridae</taxon>
        <taxon>Pentapetalae</taxon>
        <taxon>rosids</taxon>
        <taxon>fabids</taxon>
        <taxon>Fabales</taxon>
        <taxon>Fabaceae</taxon>
        <taxon>Papilionoideae</taxon>
        <taxon>50 kb inversion clade</taxon>
        <taxon>NPAAA clade</taxon>
        <taxon>indigoferoid/millettioid clade</taxon>
        <taxon>Phaseoleae</taxon>
        <taxon>Flemingia</taxon>
    </lineage>
</organism>
<feature type="region of interest" description="Disordered" evidence="6">
    <location>
        <begin position="227"/>
        <end position="258"/>
    </location>
</feature>
<comment type="caution">
    <text evidence="8">The sequence shown here is derived from an EMBL/GenBank/DDBJ whole genome shotgun (WGS) entry which is preliminary data.</text>
</comment>